<sequence length="90" mass="10289">MRAREDRHIIVDVLNRDLLLQGCFAPSFGKRCGKTRGKTKTKPPCEGVGGCTFIGNFFYACTQIGTQMFWKMILKCYICSVNQIYKLLCR</sequence>
<gene>
    <name evidence="1" type="ORF">EVA_03311</name>
</gene>
<dbReference type="EMBL" id="AMCI01000588">
    <property type="protein sequence ID" value="EJX08579.1"/>
    <property type="molecule type" value="Genomic_DNA"/>
</dbReference>
<comment type="caution">
    <text evidence="1">The sequence shown here is derived from an EMBL/GenBank/DDBJ whole genome shotgun (WGS) entry which is preliminary data.</text>
</comment>
<name>J9GM64_9ZZZZ</name>
<protein>
    <submittedName>
        <fullName evidence="1">Uncharacterized protein</fullName>
    </submittedName>
</protein>
<evidence type="ECO:0000313" key="1">
    <source>
        <dbReference type="EMBL" id="EJX08579.1"/>
    </source>
</evidence>
<proteinExistence type="predicted"/>
<reference evidence="1" key="1">
    <citation type="journal article" date="2012" name="PLoS ONE">
        <title>Gene sets for utilization of primary and secondary nutrition supplies in the distal gut of endangered iberian lynx.</title>
        <authorList>
            <person name="Alcaide M."/>
            <person name="Messina E."/>
            <person name="Richter M."/>
            <person name="Bargiela R."/>
            <person name="Peplies J."/>
            <person name="Huws S.A."/>
            <person name="Newbold C.J."/>
            <person name="Golyshin P.N."/>
            <person name="Simon M.A."/>
            <person name="Lopez G."/>
            <person name="Yakimov M.M."/>
            <person name="Ferrer M."/>
        </authorList>
    </citation>
    <scope>NUCLEOTIDE SEQUENCE</scope>
</reference>
<dbReference type="AlphaFoldDB" id="J9GM64"/>
<accession>J9GM64</accession>
<organism evidence="1">
    <name type="scientific">gut metagenome</name>
    <dbReference type="NCBI Taxonomy" id="749906"/>
    <lineage>
        <taxon>unclassified sequences</taxon>
        <taxon>metagenomes</taxon>
        <taxon>organismal metagenomes</taxon>
    </lineage>
</organism>